<protein>
    <submittedName>
        <fullName evidence="1">Uncharacterized protein</fullName>
    </submittedName>
</protein>
<accession>A0A8S5VGK9</accession>
<dbReference type="EMBL" id="BK016265">
    <property type="protein sequence ID" value="DAG05822.1"/>
    <property type="molecule type" value="Genomic_DNA"/>
</dbReference>
<reference evidence="1" key="1">
    <citation type="journal article" date="2021" name="Proc. Natl. Acad. Sci. U.S.A.">
        <title>A Catalog of Tens of Thousands of Viruses from Human Metagenomes Reveals Hidden Associations with Chronic Diseases.</title>
        <authorList>
            <person name="Tisza M.J."/>
            <person name="Buck C.B."/>
        </authorList>
    </citation>
    <scope>NUCLEOTIDE SEQUENCE</scope>
    <source>
        <strain evidence="1">CtkfK18</strain>
    </source>
</reference>
<organism evidence="1">
    <name type="scientific">Myoviridae sp. ctkfK18</name>
    <dbReference type="NCBI Taxonomy" id="2825165"/>
    <lineage>
        <taxon>Viruses</taxon>
        <taxon>Duplodnaviria</taxon>
        <taxon>Heunggongvirae</taxon>
        <taxon>Uroviricota</taxon>
        <taxon>Caudoviricetes</taxon>
    </lineage>
</organism>
<sequence length="1075" mass="115875">MLSIDFNTDELDDDFPVYYNEVTGYESDVLPTPEQCGVGLSDEEYAKRLDKVRLMEMEDNNRMRRWELQTYGKTDREYAYGKDWKYIPPAQAIIVNRDNIAQYWQPSNINAGSKTPYVIDTINDIKDPNAQGAVIFDSRSNPDKTMAIADGSQFRKMTARERQVINTVERLSKGNCGVTLQHYIDMEEASYNQMILNGDFSINTAFNKYINQGGNKTMSGIAPDVSTYKYDPKQFKQIEEGFNTMFNGKSFEEVAKLWENMSNNHVPLNAAQDVLFGGAKLVQGENGTFQNVSATPTPVNTTPTGSFSLYTNTGDISPMGAGLQSMLASTATQNSNTYIPTAADMAAAKQKMEELMGTTKTAQPAVNPQVTATVNNTQAQPTVTVSTGQPVQPTQQVMNDDPVAQMMQRGINSYNQAQAQLQAQAGGQGNPTEILQALMANMANMVAPAGPVAPPQEIHHTVFTAGGVDTRGTLREQLLTVSDMLLSGLNSNNQDIATALSIIMDLAGLDQKELYAKQNVGIDYNIFSVVMDQISERIKYVTDGTGYLINQQLIHYIQTTIINGPNSFIEPLYFYEMLATLAFEGYISLADMQFPELRNSLLQAILYFQKNPMPIVPRDQNHPDGRMNMVPIIFGPNGLLETQMIYLNNNSTTGYQPVAPVATQAVYTAPNTTINNQEITLGGNRMNSIFDRYTQKQAVMNTTVAATPYASLYAGMQGLPASMNPAAAGANNYNYINTGSTVTNTGTYGPAMSPNNIYLNSGTGNAFLAGVQNMFGYNPNAGYGAGYDSVMGPAMANRVNPVVTTQPIVANYNTYTQPVAQPVISSRYAPQPIASTTLYGAPPVAQPQQPQMDMMSMMAMMLGMISSVENINGRNVIDVRNLLGIFGGGAGGAGMVERFGKSQPQNTGFFGNYGSYNSFGNSFGNTFGGGTWGGSYGASSWNNTRPAGWGGTTVPSFTGNSWGGTTQTYNSGLGLTFAAPTTTGLNLNTSNTPVFNYNPAASVGTGVSNMTFSGNTGTWGGNTTFTNNAGGFNWGANSGNWGGNNGFVNGNNNGGHSIFGRQGGDKIAAALGLNK</sequence>
<proteinExistence type="predicted"/>
<name>A0A8S5VGK9_9CAUD</name>
<evidence type="ECO:0000313" key="1">
    <source>
        <dbReference type="EMBL" id="DAG05822.1"/>
    </source>
</evidence>